<keyword evidence="1" id="KW-0614">Plasmid</keyword>
<dbReference type="InterPro" id="IPR010982">
    <property type="entry name" value="Lambda_DNA-bd_dom_sf"/>
</dbReference>
<evidence type="ECO:0000313" key="1">
    <source>
        <dbReference type="EMBL" id="QIA88619.1"/>
    </source>
</evidence>
<dbReference type="Proteomes" id="UP000464749">
    <property type="component" value="Plasmid unnamed2"/>
</dbReference>
<proteinExistence type="predicted"/>
<dbReference type="RefSeq" id="WP_163588976.1">
    <property type="nucleotide sequence ID" value="NZ_CP040856.1"/>
</dbReference>
<reference evidence="1 2" key="1">
    <citation type="submission" date="2019-06" db="EMBL/GenBank/DDBJ databases">
        <title>Whole genome sequencing of Lactobacillus johnsonii strain G2A.</title>
        <authorList>
            <person name="Conlan S."/>
            <person name="Thomas P.J."/>
            <person name="Mullikin J."/>
            <person name="Singer J."/>
            <person name="Weaver C."/>
            <person name="Segre J.A."/>
        </authorList>
    </citation>
    <scope>NUCLEOTIDE SEQUENCE [LARGE SCALE GENOMIC DNA]</scope>
    <source>
        <strain evidence="1 2">G2A</strain>
        <plasmid evidence="1 2">unnamed2</plasmid>
    </source>
</reference>
<dbReference type="GO" id="GO:0003677">
    <property type="term" value="F:DNA binding"/>
    <property type="evidence" value="ECO:0007669"/>
    <property type="project" value="InterPro"/>
</dbReference>
<protein>
    <submittedName>
        <fullName evidence="1">Uncharacterized protein</fullName>
    </submittedName>
</protein>
<sequence length="168" mass="18957">MFKLSKKTKLEELAKSQGLSSTKQLADATNIPQGTLGRYNANLRKNGPKSIYQATIENIVKLAEFAHQTPGELLDWLLNVERDNGLVVDRENQTIQGVPIENHLVFEELLDALLANGNMGYIPTPEDINKILVEWSDIPKATLNKIRKNYIDSVKYELAKSQIKPDRK</sequence>
<dbReference type="Gene3D" id="1.10.260.40">
    <property type="entry name" value="lambda repressor-like DNA-binding domains"/>
    <property type="match status" value="1"/>
</dbReference>
<dbReference type="EMBL" id="CP040856">
    <property type="protein sequence ID" value="QIA88619.1"/>
    <property type="molecule type" value="Genomic_DNA"/>
</dbReference>
<name>A0A9X7T639_LACJH</name>
<organism evidence="1 2">
    <name type="scientific">Lactobacillus johnsonii</name>
    <dbReference type="NCBI Taxonomy" id="33959"/>
    <lineage>
        <taxon>Bacteria</taxon>
        <taxon>Bacillati</taxon>
        <taxon>Bacillota</taxon>
        <taxon>Bacilli</taxon>
        <taxon>Lactobacillales</taxon>
        <taxon>Lactobacillaceae</taxon>
        <taxon>Lactobacillus</taxon>
    </lineage>
</organism>
<geneLocation type="plasmid" evidence="1 2">
    <name>unnamed2</name>
</geneLocation>
<gene>
    <name evidence="1" type="ORF">FEE39_10275</name>
</gene>
<accession>A0A9X7T639</accession>
<evidence type="ECO:0000313" key="2">
    <source>
        <dbReference type="Proteomes" id="UP000464749"/>
    </source>
</evidence>
<dbReference type="AlphaFoldDB" id="A0A9X7T639"/>